<dbReference type="SMART" id="SM00220">
    <property type="entry name" value="S_TKc"/>
    <property type="match status" value="1"/>
</dbReference>
<keyword evidence="9" id="KW-0067">ATP-binding</keyword>
<reference evidence="20" key="2">
    <citation type="submission" date="2025-08" db="UniProtKB">
        <authorList>
            <consortium name="Ensembl"/>
        </authorList>
    </citation>
    <scope>IDENTIFICATION</scope>
</reference>
<evidence type="ECO:0000256" key="16">
    <source>
        <dbReference type="ARBA" id="ARBA00030430"/>
    </source>
</evidence>
<dbReference type="GeneID" id="100924613"/>
<evidence type="ECO:0000313" key="21">
    <source>
        <dbReference type="Proteomes" id="UP000007648"/>
    </source>
</evidence>
<evidence type="ECO:0000313" key="20">
    <source>
        <dbReference type="Ensembl" id="ENSSHAP00000022006.2"/>
    </source>
</evidence>
<dbReference type="GO" id="GO:0004672">
    <property type="term" value="F:protein kinase activity"/>
    <property type="evidence" value="ECO:0007669"/>
    <property type="project" value="InterPro"/>
</dbReference>
<dbReference type="EC" id="2.7.1.183" evidence="2"/>
<name>G3X2V1_SARHA</name>
<dbReference type="GO" id="GO:0050905">
    <property type="term" value="P:neuromuscular process"/>
    <property type="evidence" value="ECO:0007669"/>
    <property type="project" value="Ensembl"/>
</dbReference>
<dbReference type="Gene3D" id="1.10.510.10">
    <property type="entry name" value="Transferase(Phosphotransferase) domain 1"/>
    <property type="match status" value="1"/>
</dbReference>
<evidence type="ECO:0000256" key="12">
    <source>
        <dbReference type="ARBA" id="ARBA00023136"/>
    </source>
</evidence>
<keyword evidence="12 18" id="KW-0472">Membrane</keyword>
<dbReference type="SUPFAM" id="SSF56112">
    <property type="entry name" value="Protein kinase-like (PK-like)"/>
    <property type="match status" value="1"/>
</dbReference>
<evidence type="ECO:0000256" key="7">
    <source>
        <dbReference type="ARBA" id="ARBA00022777"/>
    </source>
</evidence>
<dbReference type="Ensembl" id="ENSSHAT00000022182.2">
    <property type="protein sequence ID" value="ENSSHAP00000022006.2"/>
    <property type="gene ID" value="ENSSHAG00000018626.2"/>
</dbReference>
<dbReference type="Pfam" id="PF07714">
    <property type="entry name" value="PK_Tyr_Ser-Thr"/>
    <property type="match status" value="1"/>
</dbReference>
<dbReference type="OrthoDB" id="4062651at2759"/>
<feature type="compositionally biased region" description="Basic and acidic residues" evidence="17">
    <location>
        <begin position="1"/>
        <end position="12"/>
    </location>
</feature>
<proteinExistence type="predicted"/>
<comment type="function">
    <text evidence="13">Protein O-mannose kinase that specifically mediates phosphorylation at the 6-position of an O-mannose of the trisaccharide (N-acetylgalactosamine (GalNAc)-beta-1,3-N-acetylglucosamine (GlcNAc)-beta-1,4-mannose) to generate phosphorylated O-mannosyl trisaccharide (N-acetylgalactosamine-beta-1,3-N-acetylglucosamine-beta-1,4-(phosphate-6-)mannose). Phosphorylated O-mannosyl trisaccharide is a carbohydrate structure present in alpha-dystroglycan (DAG1), which is required for binding laminin G-like domain-containing extracellular proteins with high affinity. Only shows kinase activity when the GalNAc-beta-3-GlcNAc-beta-terminus is linked to the 4-position of O-mannose, suggesting that this disaccharide serves as the substrate recognition motif.</text>
</comment>
<dbReference type="InterPro" id="IPR000719">
    <property type="entry name" value="Prot_kinase_dom"/>
</dbReference>
<dbReference type="GO" id="GO:0019200">
    <property type="term" value="F:carbohydrate kinase activity"/>
    <property type="evidence" value="ECO:0007669"/>
    <property type="project" value="Ensembl"/>
</dbReference>
<evidence type="ECO:0000256" key="17">
    <source>
        <dbReference type="SAM" id="MobiDB-lite"/>
    </source>
</evidence>
<dbReference type="KEGG" id="shr:100924613"/>
<feature type="domain" description="Protein kinase" evidence="19">
    <location>
        <begin position="88"/>
        <end position="357"/>
    </location>
</feature>
<dbReference type="Proteomes" id="UP000007648">
    <property type="component" value="Unassembled WGS sequence"/>
</dbReference>
<dbReference type="GO" id="GO:0006493">
    <property type="term" value="P:protein O-linked glycosylation"/>
    <property type="evidence" value="ECO:0007669"/>
    <property type="project" value="Ensembl"/>
</dbReference>
<feature type="transmembrane region" description="Helical" evidence="18">
    <location>
        <begin position="27"/>
        <end position="45"/>
    </location>
</feature>
<dbReference type="InParanoid" id="G3X2V1"/>
<reference evidence="20 21" key="1">
    <citation type="journal article" date="2011" name="Proc. Natl. Acad. Sci. U.S.A.">
        <title>Genetic diversity and population structure of the endangered marsupial Sarcophilus harrisii (Tasmanian devil).</title>
        <authorList>
            <person name="Miller W."/>
            <person name="Hayes V.M."/>
            <person name="Ratan A."/>
            <person name="Petersen D.C."/>
            <person name="Wittekindt N.E."/>
            <person name="Miller J."/>
            <person name="Walenz B."/>
            <person name="Knight J."/>
            <person name="Qi J."/>
            <person name="Zhao F."/>
            <person name="Wang Q."/>
            <person name="Bedoya-Reina O.C."/>
            <person name="Katiyar N."/>
            <person name="Tomsho L.P."/>
            <person name="Kasson L.M."/>
            <person name="Hardie R.A."/>
            <person name="Woodbridge P."/>
            <person name="Tindall E.A."/>
            <person name="Bertelsen M.F."/>
            <person name="Dixon D."/>
            <person name="Pyecroft S."/>
            <person name="Helgen K.M."/>
            <person name="Lesk A.M."/>
            <person name="Pringle T.H."/>
            <person name="Patterson N."/>
            <person name="Zhang Y."/>
            <person name="Kreiss A."/>
            <person name="Woods G.M."/>
            <person name="Jones M.E."/>
            <person name="Schuster S.C."/>
        </authorList>
    </citation>
    <scope>NUCLEOTIDE SEQUENCE [LARGE SCALE GENOMIC DNA]</scope>
</reference>
<dbReference type="HOGENOM" id="CLU_067581_0_0_1"/>
<dbReference type="GO" id="GO:0007611">
    <property type="term" value="P:learning or memory"/>
    <property type="evidence" value="ECO:0007669"/>
    <property type="project" value="Ensembl"/>
</dbReference>
<evidence type="ECO:0000256" key="15">
    <source>
        <dbReference type="ARBA" id="ARBA00030304"/>
    </source>
</evidence>
<dbReference type="eggNOG" id="ENOG502QQQV">
    <property type="taxonomic scope" value="Eukaryota"/>
</dbReference>
<dbReference type="InterPro" id="IPR001245">
    <property type="entry name" value="Ser-Thr/Tyr_kinase_cat_dom"/>
</dbReference>
<comment type="catalytic activity">
    <reaction evidence="14">
        <text>3-O-[beta-D-GalNAc-(1-&gt;3)-beta-D-GlcNAc-(1-&gt;4)-alpha-D-Man]-L-Thr-[protein] + ATP = 3-O-[beta-D-GalNAc-(1-&gt;3)-beta-D-GlcNAc-(1-&gt;4)-(O-6-P-alpha-D-Man)]-Thr-[protein] + ADP + H(+)</text>
        <dbReference type="Rhea" id="RHEA:52616"/>
        <dbReference type="Rhea" id="RHEA-COMP:13308"/>
        <dbReference type="Rhea" id="RHEA-COMP:13309"/>
        <dbReference type="ChEBI" id="CHEBI:15378"/>
        <dbReference type="ChEBI" id="CHEBI:30616"/>
        <dbReference type="ChEBI" id="CHEBI:136709"/>
        <dbReference type="ChEBI" id="CHEBI:136710"/>
        <dbReference type="ChEBI" id="CHEBI:456216"/>
        <dbReference type="EC" id="2.7.1.183"/>
    </reaction>
</comment>
<dbReference type="AlphaFoldDB" id="G3X2V1"/>
<organism evidence="20 21">
    <name type="scientific">Sarcophilus harrisii</name>
    <name type="common">Tasmanian devil</name>
    <name type="synonym">Sarcophilus laniarius</name>
    <dbReference type="NCBI Taxonomy" id="9305"/>
    <lineage>
        <taxon>Eukaryota</taxon>
        <taxon>Metazoa</taxon>
        <taxon>Chordata</taxon>
        <taxon>Craniata</taxon>
        <taxon>Vertebrata</taxon>
        <taxon>Euteleostomi</taxon>
        <taxon>Mammalia</taxon>
        <taxon>Metatheria</taxon>
        <taxon>Dasyuromorphia</taxon>
        <taxon>Dasyuridae</taxon>
        <taxon>Sarcophilus</taxon>
    </lineage>
</organism>
<evidence type="ECO:0000256" key="3">
    <source>
        <dbReference type="ARBA" id="ARBA00015906"/>
    </source>
</evidence>
<dbReference type="STRING" id="9305.ENSSHAP00000022006"/>
<keyword evidence="10" id="KW-0735">Signal-anchor</keyword>
<keyword evidence="21" id="KW-1185">Reference proteome</keyword>
<evidence type="ECO:0000256" key="5">
    <source>
        <dbReference type="ARBA" id="ARBA00022692"/>
    </source>
</evidence>
<evidence type="ECO:0000256" key="1">
    <source>
        <dbReference type="ARBA" id="ARBA00004648"/>
    </source>
</evidence>
<dbReference type="GO" id="GO:0005789">
    <property type="term" value="C:endoplasmic reticulum membrane"/>
    <property type="evidence" value="ECO:0007669"/>
    <property type="project" value="UniProtKB-SubCell"/>
</dbReference>
<keyword evidence="7" id="KW-0418">Kinase</keyword>
<keyword evidence="11 18" id="KW-1133">Transmembrane helix</keyword>
<evidence type="ECO:0000256" key="11">
    <source>
        <dbReference type="ARBA" id="ARBA00022989"/>
    </source>
</evidence>
<keyword evidence="4" id="KW-0808">Transferase</keyword>
<evidence type="ECO:0000256" key="10">
    <source>
        <dbReference type="ARBA" id="ARBA00022968"/>
    </source>
</evidence>
<keyword evidence="6" id="KW-0547">Nucleotide-binding</keyword>
<evidence type="ECO:0000256" key="6">
    <source>
        <dbReference type="ARBA" id="ARBA00022741"/>
    </source>
</evidence>
<evidence type="ECO:0000256" key="18">
    <source>
        <dbReference type="SAM" id="Phobius"/>
    </source>
</evidence>
<evidence type="ECO:0000256" key="13">
    <source>
        <dbReference type="ARBA" id="ARBA00025665"/>
    </source>
</evidence>
<dbReference type="PANTHER" id="PTHR22618">
    <property type="entry name" value="PROTEIN O-MANNOSE KINASE"/>
    <property type="match status" value="1"/>
</dbReference>
<dbReference type="InterPro" id="IPR011009">
    <property type="entry name" value="Kinase-like_dom_sf"/>
</dbReference>
<dbReference type="GeneTree" id="ENSGT00390000004945"/>
<dbReference type="PROSITE" id="PS50011">
    <property type="entry name" value="PROTEIN_KINASE_DOM"/>
    <property type="match status" value="1"/>
</dbReference>
<comment type="subcellular location">
    <subcellularLocation>
        <location evidence="1">Endoplasmic reticulum membrane</location>
        <topology evidence="1">Single-pass type II membrane protein</topology>
    </subcellularLocation>
</comment>
<evidence type="ECO:0000256" key="9">
    <source>
        <dbReference type="ARBA" id="ARBA00022840"/>
    </source>
</evidence>
<keyword evidence="5 18" id="KW-0812">Transmembrane</keyword>
<dbReference type="FunFam" id="1.10.510.10:FF:000464">
    <property type="entry name" value="Protein O-mannose kinase"/>
    <property type="match status" value="1"/>
</dbReference>
<evidence type="ECO:0000256" key="8">
    <source>
        <dbReference type="ARBA" id="ARBA00022824"/>
    </source>
</evidence>
<dbReference type="CTD" id="84197"/>
<dbReference type="FunCoup" id="G3X2V1">
    <property type="interactions" value="710"/>
</dbReference>
<keyword evidence="8" id="KW-0256">Endoplasmic reticulum</keyword>
<dbReference type="GO" id="GO:0005524">
    <property type="term" value="F:ATP binding"/>
    <property type="evidence" value="ECO:0007669"/>
    <property type="project" value="UniProtKB-KW"/>
</dbReference>
<feature type="region of interest" description="Disordered" evidence="17">
    <location>
        <begin position="1"/>
        <end position="20"/>
    </location>
</feature>
<evidence type="ECO:0000256" key="14">
    <source>
        <dbReference type="ARBA" id="ARBA00029343"/>
    </source>
</evidence>
<dbReference type="GO" id="GO:0019233">
    <property type="term" value="P:sensory perception of pain"/>
    <property type="evidence" value="ECO:0007669"/>
    <property type="project" value="Ensembl"/>
</dbReference>
<dbReference type="PANTHER" id="PTHR22618:SF2">
    <property type="entry name" value="PROTEIN O-MANNOSE KINASE"/>
    <property type="match status" value="1"/>
</dbReference>
<dbReference type="GO" id="GO:0007420">
    <property type="term" value="P:brain development"/>
    <property type="evidence" value="ECO:0007669"/>
    <property type="project" value="Ensembl"/>
</dbReference>
<sequence>MEDNNMEKKSQESTRGPSQREIPLPPAALLLLVMVLMNILLYLYLDHVFVSPPPSGLDSNRCPFGTFRMGQMKNCSPWLSCESLRTEVRRLKRVGEGAVKRVFLSEWKEQKVAFSQLTTPEMKEDFLHGLKMLKSLQSEHVVLLVGYCEDDGTLLTEYHPLGTLKNLEETLNLPRYQSLNTWHHRLKLAINYVKIIHYLHTSPVGTLVMCDSSDLDKMLSQYLLTSSFNIVANDLDALPVVNKGNGTLIKCGHRELLGEFVAPEQLWPYGEEVPFEDGRMPPYDEKTDIWKIPDVSSFLLGHVEGSDVVRFHLFEIHQACKKKNPEERPSAQEVLDTYQKVLNSLRDTVLPGVREML</sequence>
<dbReference type="RefSeq" id="XP_003758067.2">
    <property type="nucleotide sequence ID" value="XM_003758019.4"/>
</dbReference>
<gene>
    <name evidence="20" type="primary">POMK</name>
</gene>
<protein>
    <recommendedName>
        <fullName evidence="3">Protein O-mannose kinase</fullName>
        <ecNumber evidence="2">2.7.1.183</ecNumber>
    </recommendedName>
    <alternativeName>
        <fullName evidence="16">Protein kinase-like protein SgK196</fullName>
    </alternativeName>
    <alternativeName>
        <fullName evidence="15">Sugen kinase 196</fullName>
    </alternativeName>
</protein>
<accession>G3X2V1</accession>
<reference evidence="20" key="3">
    <citation type="submission" date="2025-09" db="UniProtKB">
        <authorList>
            <consortium name="Ensembl"/>
        </authorList>
    </citation>
    <scope>IDENTIFICATION</scope>
</reference>
<dbReference type="InterPro" id="IPR039318">
    <property type="entry name" value="POMK"/>
</dbReference>
<evidence type="ECO:0000256" key="4">
    <source>
        <dbReference type="ARBA" id="ARBA00022679"/>
    </source>
</evidence>
<evidence type="ECO:0000256" key="2">
    <source>
        <dbReference type="ARBA" id="ARBA00011932"/>
    </source>
</evidence>
<evidence type="ECO:0000259" key="19">
    <source>
        <dbReference type="PROSITE" id="PS50011"/>
    </source>
</evidence>